<sequence length="62" mass="6938">MTGKAPFFVILIVALLLLSPFFFGEVKAISTKQPKHRKLGESKHFNTFVFITLARSGTNNID</sequence>
<name>A0A654EMP3_ARATH</name>
<protein>
    <recommendedName>
        <fullName evidence="4">Transmembrane protein</fullName>
    </recommendedName>
</protein>
<dbReference type="Proteomes" id="UP000426265">
    <property type="component" value="Unassembled WGS sequence"/>
</dbReference>
<reference evidence="2 3" key="1">
    <citation type="submission" date="2019-11" db="EMBL/GenBank/DDBJ databases">
        <authorList>
            <person name="Jiao W.-B."/>
            <person name="Schneeberger K."/>
        </authorList>
    </citation>
    <scope>NUCLEOTIDE SEQUENCE [LARGE SCALE GENOMIC DNA]</scope>
    <source>
        <strain evidence="3">cv. An-1</strain>
    </source>
</reference>
<feature type="signal peptide" evidence="1">
    <location>
        <begin position="1"/>
        <end position="28"/>
    </location>
</feature>
<evidence type="ECO:0000256" key="1">
    <source>
        <dbReference type="SAM" id="SignalP"/>
    </source>
</evidence>
<dbReference type="AlphaFoldDB" id="A0A654EMP3"/>
<proteinExistence type="predicted"/>
<evidence type="ECO:0000313" key="3">
    <source>
        <dbReference type="Proteomes" id="UP000426265"/>
    </source>
</evidence>
<accession>A0A654EMP3</accession>
<dbReference type="EMBL" id="CACRSJ010000104">
    <property type="protein sequence ID" value="VYS50085.1"/>
    <property type="molecule type" value="Genomic_DNA"/>
</dbReference>
<keyword evidence="1" id="KW-0732">Signal</keyword>
<feature type="chain" id="PRO_5024862605" description="Transmembrane protein" evidence="1">
    <location>
        <begin position="29"/>
        <end position="62"/>
    </location>
</feature>
<organism evidence="2 3">
    <name type="scientific">Arabidopsis thaliana</name>
    <name type="common">Mouse-ear cress</name>
    <dbReference type="NCBI Taxonomy" id="3702"/>
    <lineage>
        <taxon>Eukaryota</taxon>
        <taxon>Viridiplantae</taxon>
        <taxon>Streptophyta</taxon>
        <taxon>Embryophyta</taxon>
        <taxon>Tracheophyta</taxon>
        <taxon>Spermatophyta</taxon>
        <taxon>Magnoliopsida</taxon>
        <taxon>eudicotyledons</taxon>
        <taxon>Gunneridae</taxon>
        <taxon>Pentapetalae</taxon>
        <taxon>rosids</taxon>
        <taxon>malvids</taxon>
        <taxon>Brassicales</taxon>
        <taxon>Brassicaceae</taxon>
        <taxon>Camelineae</taxon>
        <taxon>Arabidopsis</taxon>
    </lineage>
</organism>
<evidence type="ECO:0000313" key="2">
    <source>
        <dbReference type="EMBL" id="VYS50085.1"/>
    </source>
</evidence>
<gene>
    <name evidence="2" type="ORF">AN1_LOCUS5556</name>
</gene>
<evidence type="ECO:0008006" key="4">
    <source>
        <dbReference type="Google" id="ProtNLM"/>
    </source>
</evidence>